<keyword evidence="2" id="KW-1185">Reference proteome</keyword>
<evidence type="ECO:0000313" key="1">
    <source>
        <dbReference type="EMBL" id="KAJ9128072.1"/>
    </source>
</evidence>
<sequence>MGMIKDHLLKQPPSFAKKKEFKLQEVNAAVDGPSFRLETWLTGCACIHQVLGVGAFGKVVRAEWRKAPPPGDSVRDVALKIIPKKLVKGNEEQVFDEIQVLKGLDHPNIVKVYDHFESRDKHYIVFELAVGGELFDRILTKGKFTEADAVEVLISILDAVAYLHSHDIVHRDLKPENILYRTREPHSGLVIADFGVARHLDADHHTLTTAAGSMGYAAPEVLFGKEHSKPVDMWSIGIITYVLLCGYTPFRSDDPNELMKETARGRLDFHDMYWNKVSDEAKDFIKALVNVDPEKRLTATEALNHPWITSGGQEHDLHPHLSRNLTSSAAKWRKATRTISAAHRFQSFGSASSGGFASQTASATGIPAPGGGASSPLSATDGHHRHHDHDDDDSDDDEFYNTADESEVVKDGPETEEGKRVFRSDDPRSGAFGAPIHAMQDDGDVRTPVMRAQENGREDLSELEKRAAALDVRE</sequence>
<organism evidence="1 2">
    <name type="scientific">Naganishia onofrii</name>
    <dbReference type="NCBI Taxonomy" id="1851511"/>
    <lineage>
        <taxon>Eukaryota</taxon>
        <taxon>Fungi</taxon>
        <taxon>Dikarya</taxon>
        <taxon>Basidiomycota</taxon>
        <taxon>Agaricomycotina</taxon>
        <taxon>Tremellomycetes</taxon>
        <taxon>Filobasidiales</taxon>
        <taxon>Filobasidiaceae</taxon>
        <taxon>Naganishia</taxon>
    </lineage>
</organism>
<accession>A0ACC2XY69</accession>
<dbReference type="Proteomes" id="UP001234202">
    <property type="component" value="Unassembled WGS sequence"/>
</dbReference>
<comment type="caution">
    <text evidence="1">The sequence shown here is derived from an EMBL/GenBank/DDBJ whole genome shotgun (WGS) entry which is preliminary data.</text>
</comment>
<dbReference type="EMBL" id="JASBWV010000001">
    <property type="protein sequence ID" value="KAJ9128072.1"/>
    <property type="molecule type" value="Genomic_DNA"/>
</dbReference>
<proteinExistence type="predicted"/>
<reference evidence="1" key="1">
    <citation type="submission" date="2023-04" db="EMBL/GenBank/DDBJ databases">
        <title>Draft Genome sequencing of Naganishia species isolated from polar environments using Oxford Nanopore Technology.</title>
        <authorList>
            <person name="Leo P."/>
            <person name="Venkateswaran K."/>
        </authorList>
    </citation>
    <scope>NUCLEOTIDE SEQUENCE</scope>
    <source>
        <strain evidence="1">DBVPG 5303</strain>
    </source>
</reference>
<name>A0ACC2XY69_9TREE</name>
<evidence type="ECO:0000313" key="2">
    <source>
        <dbReference type="Proteomes" id="UP001234202"/>
    </source>
</evidence>
<protein>
    <submittedName>
        <fullName evidence="1">Uncharacterized protein</fullName>
    </submittedName>
</protein>
<gene>
    <name evidence="1" type="ORF">QFC24_000363</name>
</gene>